<dbReference type="PANTHER" id="PTHR33525:SF3">
    <property type="entry name" value="RIBONUCLEASE Y"/>
    <property type="match status" value="1"/>
</dbReference>
<dbReference type="EMBL" id="FOTW01000013">
    <property type="protein sequence ID" value="SFM14516.1"/>
    <property type="molecule type" value="Genomic_DNA"/>
</dbReference>
<reference evidence="3 4" key="1">
    <citation type="submission" date="2016-10" db="EMBL/GenBank/DDBJ databases">
        <authorList>
            <person name="de Groot N.N."/>
        </authorList>
    </citation>
    <scope>NUCLEOTIDE SEQUENCE [LARGE SCALE GENOMIC DNA]</scope>
    <source>
        <strain evidence="3 4">ATCC 43154</strain>
    </source>
</reference>
<feature type="domain" description="HDOD" evidence="2">
    <location>
        <begin position="18"/>
        <end position="212"/>
    </location>
</feature>
<dbReference type="InterPro" id="IPR013976">
    <property type="entry name" value="HDOD"/>
</dbReference>
<dbReference type="CDD" id="cd00077">
    <property type="entry name" value="HDc"/>
    <property type="match status" value="1"/>
</dbReference>
<feature type="domain" description="HD" evidence="1">
    <location>
        <begin position="112"/>
        <end position="232"/>
    </location>
</feature>
<dbReference type="PROSITE" id="PS51831">
    <property type="entry name" value="HD"/>
    <property type="match status" value="1"/>
</dbReference>
<dbReference type="Gene3D" id="1.10.3210.10">
    <property type="entry name" value="Hypothetical protein af1432"/>
    <property type="match status" value="1"/>
</dbReference>
<dbReference type="OrthoDB" id="9770715at2"/>
<evidence type="ECO:0000313" key="3">
    <source>
        <dbReference type="EMBL" id="SFM14516.1"/>
    </source>
</evidence>
<dbReference type="Pfam" id="PF08668">
    <property type="entry name" value="HDOD"/>
    <property type="match status" value="1"/>
</dbReference>
<dbReference type="InterPro" id="IPR003607">
    <property type="entry name" value="HD/PDEase_dom"/>
</dbReference>
<sequence>MSDFLLDLDSVVKQIQHLPSLPAVVVELLSSMEQDDIDTHALAAKITLDQSLTAKTLRLANSSFYGMSAKVTSIGQAIAVLGFHSIRTLVTACSVTASFAPGPGMRFDFPGFWRHSVGTAVCARLLAPRLGQNPETAFTAGLLHDLGTLVLATRFPADYQAVEDWRRRHDCSAGAAELAVFGFDHAMVGSALAARWKFPQKIQQAVAAHHDGADASASLALTVYLANVLAHALDLAGQEDDQVPPLAAPAWAALALDQAAANALFAEAEQQFHDMCQILVN</sequence>
<dbReference type="InterPro" id="IPR006675">
    <property type="entry name" value="HDIG_dom"/>
</dbReference>
<dbReference type="SMART" id="SM00471">
    <property type="entry name" value="HDc"/>
    <property type="match status" value="1"/>
</dbReference>
<dbReference type="Proteomes" id="UP000199470">
    <property type="component" value="Unassembled WGS sequence"/>
</dbReference>
<gene>
    <name evidence="3" type="ORF">SAMN02982985_02944</name>
</gene>
<evidence type="ECO:0000259" key="2">
    <source>
        <dbReference type="PROSITE" id="PS51833"/>
    </source>
</evidence>
<dbReference type="InterPro" id="IPR052340">
    <property type="entry name" value="RNase_Y/CdgJ"/>
</dbReference>
<dbReference type="RefSeq" id="WP_093388440.1">
    <property type="nucleotide sequence ID" value="NZ_FOTW01000013.1"/>
</dbReference>
<keyword evidence="4" id="KW-1185">Reference proteome</keyword>
<organism evidence="3 4">
    <name type="scientific">Rugamonas rubra</name>
    <dbReference type="NCBI Taxonomy" id="758825"/>
    <lineage>
        <taxon>Bacteria</taxon>
        <taxon>Pseudomonadati</taxon>
        <taxon>Pseudomonadota</taxon>
        <taxon>Betaproteobacteria</taxon>
        <taxon>Burkholderiales</taxon>
        <taxon>Oxalobacteraceae</taxon>
        <taxon>Telluria group</taxon>
        <taxon>Rugamonas</taxon>
    </lineage>
</organism>
<dbReference type="AlphaFoldDB" id="A0A1I4NGI6"/>
<proteinExistence type="predicted"/>
<evidence type="ECO:0000259" key="1">
    <source>
        <dbReference type="PROSITE" id="PS51831"/>
    </source>
</evidence>
<dbReference type="PROSITE" id="PS51833">
    <property type="entry name" value="HDOD"/>
    <property type="match status" value="1"/>
</dbReference>
<dbReference type="NCBIfam" id="TIGR00277">
    <property type="entry name" value="HDIG"/>
    <property type="match status" value="1"/>
</dbReference>
<name>A0A1I4NGI6_9BURK</name>
<dbReference type="STRING" id="758825.SAMN02982985_02944"/>
<accession>A0A1I4NGI6</accession>
<dbReference type="InterPro" id="IPR006674">
    <property type="entry name" value="HD_domain"/>
</dbReference>
<evidence type="ECO:0000313" key="4">
    <source>
        <dbReference type="Proteomes" id="UP000199470"/>
    </source>
</evidence>
<dbReference type="PANTHER" id="PTHR33525">
    <property type="match status" value="1"/>
</dbReference>
<protein>
    <submittedName>
        <fullName evidence="3">HDIG domain-containing protein</fullName>
    </submittedName>
</protein>
<dbReference type="SUPFAM" id="SSF109604">
    <property type="entry name" value="HD-domain/PDEase-like"/>
    <property type="match status" value="1"/>
</dbReference>